<keyword evidence="3" id="KW-0472">Membrane</keyword>
<dbReference type="RefSeq" id="WP_258386013.1">
    <property type="nucleotide sequence ID" value="NZ_CP091430.1"/>
</dbReference>
<feature type="compositionally biased region" description="Low complexity" evidence="6">
    <location>
        <begin position="115"/>
        <end position="129"/>
    </location>
</feature>
<dbReference type="PANTHER" id="PTHR10884">
    <property type="entry name" value="NADH DEHYDROGENASE UBIQUINONE IRON-SULFUR PROTEIN 3"/>
    <property type="match status" value="1"/>
</dbReference>
<sequence length="353" mass="38096">MSEEKDNKDEKLSGEHNVEPQKDGIQEAETQRVEKTGGADSLEAGQELSDSERNQTEPESATKAAEGDPEREAKLKAAAEARAARAAAKAAEGDVAGGDPEREAKLKAAAEARAARAAAKAAEGDAAGGDPEREAKLKAAAEARAARAAAKASEGDAAGGDSDREAKLKAAAEARAARAAAKAADAEPAEPKPPSPKQPQLDETVQLLRSLISEHAVEEAYINEINDHMPVIVVSRDHWQAAADLLRTHAGQQYSYLRNVSGVDYETHMEVVYHLVSLETRRELAVKLRTDREAPSIPSATPIWATANWNEREIYDLLGVDFTGHPDMRRIMMPDEWVGHPLRKDYEPLDPEV</sequence>
<accession>A0ABY5SB66</accession>
<keyword evidence="3 5" id="KW-0874">Quinone</keyword>
<dbReference type="InterPro" id="IPR001268">
    <property type="entry name" value="NADH_UbQ_OxRdtase_30kDa_su"/>
</dbReference>
<keyword evidence="3 4" id="KW-1278">Translocase</keyword>
<feature type="region of interest" description="Disordered" evidence="6">
    <location>
        <begin position="1"/>
        <end position="201"/>
    </location>
</feature>
<dbReference type="Proteomes" id="UP001057877">
    <property type="component" value="Chromosome"/>
</dbReference>
<comment type="subcellular location">
    <subcellularLocation>
        <location evidence="3">Cell membrane</location>
        <topology evidence="3">Peripheral membrane protein</topology>
        <orientation evidence="3">Cytoplasmic side</orientation>
    </subcellularLocation>
</comment>
<evidence type="ECO:0000313" key="8">
    <source>
        <dbReference type="EMBL" id="UVI29943.1"/>
    </source>
</evidence>
<evidence type="ECO:0000256" key="3">
    <source>
        <dbReference type="HAMAP-Rule" id="MF_01357"/>
    </source>
</evidence>
<dbReference type="HAMAP" id="MF_01357">
    <property type="entry name" value="NDH1_NuoC"/>
    <property type="match status" value="1"/>
</dbReference>
<dbReference type="InterPro" id="IPR010218">
    <property type="entry name" value="NADH_DH_suC"/>
</dbReference>
<keyword evidence="3 4" id="KW-0520">NAD</keyword>
<dbReference type="PROSITE" id="PS00542">
    <property type="entry name" value="COMPLEX1_30K"/>
    <property type="match status" value="1"/>
</dbReference>
<feature type="compositionally biased region" description="Basic and acidic residues" evidence="6">
    <location>
        <begin position="99"/>
        <end position="114"/>
    </location>
</feature>
<keyword evidence="9" id="KW-1185">Reference proteome</keyword>
<proteinExistence type="inferred from homology"/>
<feature type="compositionally biased region" description="Basic and acidic residues" evidence="6">
    <location>
        <begin position="161"/>
        <end position="176"/>
    </location>
</feature>
<evidence type="ECO:0000313" key="9">
    <source>
        <dbReference type="Proteomes" id="UP001057877"/>
    </source>
</evidence>
<evidence type="ECO:0000256" key="6">
    <source>
        <dbReference type="SAM" id="MobiDB-lite"/>
    </source>
</evidence>
<evidence type="ECO:0000256" key="1">
    <source>
        <dbReference type="ARBA" id="ARBA00007569"/>
    </source>
</evidence>
<dbReference type="PANTHER" id="PTHR10884:SF14">
    <property type="entry name" value="NADH DEHYDROGENASE [UBIQUINONE] IRON-SULFUR PROTEIN 3, MITOCHONDRIAL"/>
    <property type="match status" value="1"/>
</dbReference>
<dbReference type="EMBL" id="CP091430">
    <property type="protein sequence ID" value="UVI29943.1"/>
    <property type="molecule type" value="Genomic_DNA"/>
</dbReference>
<keyword evidence="2 3" id="KW-0813">Transport</keyword>
<dbReference type="EC" id="7.1.1.-" evidence="3"/>
<name>A0ABY5SB66_9BACL</name>
<evidence type="ECO:0000259" key="7">
    <source>
        <dbReference type="Pfam" id="PF00329"/>
    </source>
</evidence>
<feature type="compositionally biased region" description="Basic and acidic residues" evidence="6">
    <location>
        <begin position="65"/>
        <end position="83"/>
    </location>
</feature>
<reference evidence="8" key="1">
    <citation type="submission" date="2022-01" db="EMBL/GenBank/DDBJ databases">
        <title>Paenibacillus spongiae sp. nov., isolated from marine sponge.</title>
        <authorList>
            <person name="Li Z."/>
            <person name="Zhang M."/>
        </authorList>
    </citation>
    <scope>NUCLEOTIDE SEQUENCE</scope>
    <source>
        <strain evidence="8">PHS-Z3</strain>
    </source>
</reference>
<comment type="function">
    <text evidence="3">NDH-1 shuttles electrons from NADH, via FMN and iron-sulfur (Fe-S) centers, to quinones in the respiratory chain. The immediate electron acceptor for the enzyme in this species is believed to be a menaquinone. Couples the redox reaction to proton translocation (for every two electrons transferred, four hydrogen ions are translocated across the cytoplasmic membrane), and thus conserves the redox energy in a proton gradient.</text>
</comment>
<dbReference type="NCBIfam" id="TIGR01961">
    <property type="entry name" value="NuoC_fam"/>
    <property type="match status" value="1"/>
</dbReference>
<evidence type="ECO:0000256" key="5">
    <source>
        <dbReference type="RuleBase" id="RU003582"/>
    </source>
</evidence>
<dbReference type="SUPFAM" id="SSF143243">
    <property type="entry name" value="Nqo5-like"/>
    <property type="match status" value="1"/>
</dbReference>
<gene>
    <name evidence="3" type="primary">nuoC</name>
    <name evidence="8" type="ORF">L1F29_31930</name>
</gene>
<feature type="compositionally biased region" description="Low complexity" evidence="6">
    <location>
        <begin position="146"/>
        <end position="160"/>
    </location>
</feature>
<feature type="compositionally biased region" description="Basic and acidic residues" evidence="6">
    <location>
        <begin position="130"/>
        <end position="145"/>
    </location>
</feature>
<evidence type="ECO:0000256" key="4">
    <source>
        <dbReference type="RuleBase" id="RU003456"/>
    </source>
</evidence>
<comment type="subunit">
    <text evidence="3">NDH-1 is composed of 14 different subunits. Subunits NuoB, C, D, E, F, and G constitute the peripheral sector of the complex.</text>
</comment>
<keyword evidence="3" id="KW-1003">Cell membrane</keyword>
<feature type="domain" description="NADH:ubiquinone oxidoreductase 30kDa subunit" evidence="7">
    <location>
        <begin position="232"/>
        <end position="347"/>
    </location>
</feature>
<evidence type="ECO:0000256" key="2">
    <source>
        <dbReference type="ARBA" id="ARBA00022448"/>
    </source>
</evidence>
<feature type="compositionally biased region" description="Basic and acidic residues" evidence="6">
    <location>
        <begin position="1"/>
        <end position="37"/>
    </location>
</feature>
<comment type="similarity">
    <text evidence="1 3 4">Belongs to the complex I 30 kDa subunit family.</text>
</comment>
<organism evidence="8 9">
    <name type="scientific">Paenibacillus spongiae</name>
    <dbReference type="NCBI Taxonomy" id="2909671"/>
    <lineage>
        <taxon>Bacteria</taxon>
        <taxon>Bacillati</taxon>
        <taxon>Bacillota</taxon>
        <taxon>Bacilli</taxon>
        <taxon>Bacillales</taxon>
        <taxon>Paenibacillaceae</taxon>
        <taxon>Paenibacillus</taxon>
    </lineage>
</organism>
<dbReference type="Pfam" id="PF00329">
    <property type="entry name" value="Complex1_30kDa"/>
    <property type="match status" value="1"/>
</dbReference>
<dbReference type="InterPro" id="IPR020396">
    <property type="entry name" value="NADH_UbQ_OxRdtase_CS"/>
</dbReference>
<dbReference type="InterPro" id="IPR037232">
    <property type="entry name" value="NADH_quin_OxRdtase_su_C/D-like"/>
</dbReference>
<dbReference type="Gene3D" id="3.30.460.80">
    <property type="entry name" value="NADH:ubiquinone oxidoreductase, 30kDa subunit"/>
    <property type="match status" value="1"/>
</dbReference>
<comment type="catalytic activity">
    <reaction evidence="3 5">
        <text>a quinone + NADH + 5 H(+)(in) = a quinol + NAD(+) + 4 H(+)(out)</text>
        <dbReference type="Rhea" id="RHEA:57888"/>
        <dbReference type="ChEBI" id="CHEBI:15378"/>
        <dbReference type="ChEBI" id="CHEBI:24646"/>
        <dbReference type="ChEBI" id="CHEBI:57540"/>
        <dbReference type="ChEBI" id="CHEBI:57945"/>
        <dbReference type="ChEBI" id="CHEBI:132124"/>
    </reaction>
</comment>
<protein>
    <recommendedName>
        <fullName evidence="3">NADH-quinone oxidoreductase subunit C</fullName>
        <ecNumber evidence="3">7.1.1.-</ecNumber>
    </recommendedName>
    <alternativeName>
        <fullName evidence="3">NADH dehydrogenase I subunit C</fullName>
    </alternativeName>
    <alternativeName>
        <fullName evidence="3">NDH-1 subunit C</fullName>
    </alternativeName>
</protein>